<dbReference type="Gene3D" id="1.10.510.10">
    <property type="entry name" value="Transferase(Phosphotransferase) domain 1"/>
    <property type="match status" value="1"/>
</dbReference>
<keyword evidence="4" id="KW-1185">Reference proteome</keyword>
<dbReference type="AlphaFoldDB" id="A0A238F985"/>
<evidence type="ECO:0000259" key="2">
    <source>
        <dbReference type="PROSITE" id="PS50011"/>
    </source>
</evidence>
<dbReference type="Proteomes" id="UP000198372">
    <property type="component" value="Unassembled WGS sequence"/>
</dbReference>
<evidence type="ECO:0000313" key="3">
    <source>
        <dbReference type="EMBL" id="SCV70432.1"/>
    </source>
</evidence>
<sequence>MPPTLDPAWQQPVAAMKDDSLEERVEKALEDVLVEHDLLDRVTRHVEAVHKNKLAQPLTIALLRRYHNKGLNKKERDSRGVEFLGFEPRDAHQTAGITFTLKQMQQGYLSRVAMLFEQHSNFLSFGMERNLIARGCKFHLYQEHPIPLDLDNESYGAEAMLNNLAFLMVSTVQRDKRTGQVKLPVRYGMIISTSYVLLAENVQEVGILYSPIFETSSHSHSRVPYPFWFERRSITLMFLAFILNHLTKAMAPSHAVIQRLFGNTPPDETRTSPPRSAQPSAVHIQTNPIAAKKKRARQCDASRLLPPLECFDVWCMEHEVLRVRLNATVSPASLEFRLPRLGLSTNVHMSLKSSISLDAVTFEVTSLSESPRSLPRYRPTPALGALPPALLAYLSSHLDPEDDFSGALPFLDAPRFLARGGFGAVHAARLRTTTSIAAGEDSGWWSVPRPPANAAGHLRAKGDLISMPTDLPMIIKVFDDQIESGIRENLFYEHEQRIVLALGYGGRLLEVVDMTKELEQDARTAYQLFYQRGINHGDCEARNILLHDDGSLCLIDWGSATLNFSRKPQ</sequence>
<gene>
    <name evidence="3" type="ORF">BQ2448_1826</name>
</gene>
<feature type="domain" description="Protein kinase" evidence="2">
    <location>
        <begin position="411"/>
        <end position="569"/>
    </location>
</feature>
<dbReference type="PROSITE" id="PS50011">
    <property type="entry name" value="PROTEIN_KINASE_DOM"/>
    <property type="match status" value="1"/>
</dbReference>
<protein>
    <submittedName>
        <fullName evidence="3">BQ2448_1826 protein</fullName>
    </submittedName>
</protein>
<evidence type="ECO:0000313" key="4">
    <source>
        <dbReference type="Proteomes" id="UP000198372"/>
    </source>
</evidence>
<accession>A0A238F985</accession>
<dbReference type="InterPro" id="IPR011009">
    <property type="entry name" value="Kinase-like_dom_sf"/>
</dbReference>
<dbReference type="InterPro" id="IPR000719">
    <property type="entry name" value="Prot_kinase_dom"/>
</dbReference>
<dbReference type="GO" id="GO:0004672">
    <property type="term" value="F:protein kinase activity"/>
    <property type="evidence" value="ECO:0007669"/>
    <property type="project" value="InterPro"/>
</dbReference>
<name>A0A238F985_9BASI</name>
<feature type="region of interest" description="Disordered" evidence="1">
    <location>
        <begin position="262"/>
        <end position="282"/>
    </location>
</feature>
<dbReference type="GO" id="GO:0005524">
    <property type="term" value="F:ATP binding"/>
    <property type="evidence" value="ECO:0007669"/>
    <property type="project" value="InterPro"/>
</dbReference>
<dbReference type="STRING" id="269621.A0A238F985"/>
<dbReference type="SUPFAM" id="SSF56112">
    <property type="entry name" value="Protein kinase-like (PK-like)"/>
    <property type="match status" value="1"/>
</dbReference>
<reference evidence="4" key="1">
    <citation type="submission" date="2016-09" db="EMBL/GenBank/DDBJ databases">
        <authorList>
            <person name="Jeantristanb JTB J.-T."/>
            <person name="Ricardo R."/>
        </authorList>
    </citation>
    <scope>NUCLEOTIDE SEQUENCE [LARGE SCALE GENOMIC DNA]</scope>
</reference>
<proteinExistence type="predicted"/>
<dbReference type="OrthoDB" id="2539669at2759"/>
<evidence type="ECO:0000256" key="1">
    <source>
        <dbReference type="SAM" id="MobiDB-lite"/>
    </source>
</evidence>
<feature type="compositionally biased region" description="Polar residues" evidence="1">
    <location>
        <begin position="271"/>
        <end position="282"/>
    </location>
</feature>
<organism evidence="3 4">
    <name type="scientific">Microbotryum intermedium</name>
    <dbReference type="NCBI Taxonomy" id="269621"/>
    <lineage>
        <taxon>Eukaryota</taxon>
        <taxon>Fungi</taxon>
        <taxon>Dikarya</taxon>
        <taxon>Basidiomycota</taxon>
        <taxon>Pucciniomycotina</taxon>
        <taxon>Microbotryomycetes</taxon>
        <taxon>Microbotryales</taxon>
        <taxon>Microbotryaceae</taxon>
        <taxon>Microbotryum</taxon>
    </lineage>
</organism>
<dbReference type="EMBL" id="FMSP01000005">
    <property type="protein sequence ID" value="SCV70432.1"/>
    <property type="molecule type" value="Genomic_DNA"/>
</dbReference>